<evidence type="ECO:0000313" key="2">
    <source>
        <dbReference type="EMBL" id="CAB5110740.1"/>
    </source>
</evidence>
<organism evidence="1">
    <name type="scientific">freshwater metagenome</name>
    <dbReference type="NCBI Taxonomy" id="449393"/>
    <lineage>
        <taxon>unclassified sequences</taxon>
        <taxon>metagenomes</taxon>
        <taxon>ecological metagenomes</taxon>
    </lineage>
</organism>
<gene>
    <name evidence="1" type="ORF">UFOPK3889_00735</name>
    <name evidence="2" type="ORF">UFOPK4422_00153</name>
</gene>
<evidence type="ECO:0000313" key="1">
    <source>
        <dbReference type="EMBL" id="CAB4972962.1"/>
    </source>
</evidence>
<proteinExistence type="predicted"/>
<dbReference type="EMBL" id="CAFBRX010000008">
    <property type="protein sequence ID" value="CAB5110740.1"/>
    <property type="molecule type" value="Genomic_DNA"/>
</dbReference>
<dbReference type="AlphaFoldDB" id="A0A6J7M085"/>
<protein>
    <submittedName>
        <fullName evidence="1">Unannotated protein</fullName>
    </submittedName>
</protein>
<accession>A0A6J7M085</accession>
<sequence length="45" mass="4909">MQPFLEDLSSETLATSLRWADGEANTNLDGEAIFIGVERASISPR</sequence>
<reference evidence="1" key="1">
    <citation type="submission" date="2020-05" db="EMBL/GenBank/DDBJ databases">
        <authorList>
            <person name="Chiriac C."/>
            <person name="Salcher M."/>
            <person name="Ghai R."/>
            <person name="Kavagutti S V."/>
        </authorList>
    </citation>
    <scope>NUCLEOTIDE SEQUENCE</scope>
</reference>
<name>A0A6J7M085_9ZZZZ</name>
<dbReference type="EMBL" id="CAFBNZ010000131">
    <property type="protein sequence ID" value="CAB4972962.1"/>
    <property type="molecule type" value="Genomic_DNA"/>
</dbReference>